<dbReference type="PANTHER" id="PTHR43986">
    <property type="entry name" value="ELONGATION FACTOR 1-GAMMA"/>
    <property type="match status" value="1"/>
</dbReference>
<proteinExistence type="predicted"/>
<dbReference type="FunFam" id="1.20.1050.10:FF:000006">
    <property type="entry name" value="Elongation factor 1 gamma"/>
    <property type="match status" value="1"/>
</dbReference>
<evidence type="ECO:0000313" key="8">
    <source>
        <dbReference type="EMBL" id="SPO36811.1"/>
    </source>
</evidence>
<dbReference type="PANTHER" id="PTHR43986:SF1">
    <property type="entry name" value="ELONGATION FACTOR 1-GAMMA"/>
    <property type="match status" value="1"/>
</dbReference>
<evidence type="ECO:0000259" key="6">
    <source>
        <dbReference type="PROSITE" id="PS50404"/>
    </source>
</evidence>
<evidence type="ECO:0000259" key="5">
    <source>
        <dbReference type="PROSITE" id="PS50040"/>
    </source>
</evidence>
<evidence type="ECO:0000256" key="1">
    <source>
        <dbReference type="ARBA" id="ARBA00022768"/>
    </source>
</evidence>
<dbReference type="CDD" id="cd03044">
    <property type="entry name" value="GST_N_EF1Bgamma"/>
    <property type="match status" value="1"/>
</dbReference>
<name>A0A5C3F0L7_9BASI</name>
<feature type="region of interest" description="Disordered" evidence="4">
    <location>
        <begin position="216"/>
        <end position="265"/>
    </location>
</feature>
<dbReference type="PROSITE" id="PS50404">
    <property type="entry name" value="GST_NTER"/>
    <property type="match status" value="1"/>
</dbReference>
<gene>
    <name evidence="8" type="ORF">PSFLO_02282</name>
</gene>
<reference evidence="8 9" key="1">
    <citation type="submission" date="2018-03" db="EMBL/GenBank/DDBJ databases">
        <authorList>
            <person name="Guldener U."/>
        </authorList>
    </citation>
    <scope>NUCLEOTIDE SEQUENCE [LARGE SCALE GENOMIC DNA]</scope>
    <source>
        <strain evidence="8 9">DAOM196992</strain>
    </source>
</reference>
<dbReference type="FunFam" id="3.40.30.10:FF:000142">
    <property type="entry name" value="Elongation factor 1 gamma"/>
    <property type="match status" value="1"/>
</dbReference>
<dbReference type="InterPro" id="IPR004046">
    <property type="entry name" value="GST_C"/>
</dbReference>
<dbReference type="Pfam" id="PF02798">
    <property type="entry name" value="GST_N"/>
    <property type="match status" value="1"/>
</dbReference>
<dbReference type="InterPro" id="IPR004045">
    <property type="entry name" value="Glutathione_S-Trfase_N"/>
</dbReference>
<feature type="compositionally biased region" description="Basic and acidic residues" evidence="4">
    <location>
        <begin position="216"/>
        <end position="243"/>
    </location>
</feature>
<dbReference type="Gene3D" id="1.20.1050.10">
    <property type="match status" value="1"/>
</dbReference>
<keyword evidence="9" id="KW-1185">Reference proteome</keyword>
<dbReference type="EMBL" id="OOIP01000005">
    <property type="protein sequence ID" value="SPO36811.1"/>
    <property type="molecule type" value="Genomic_DNA"/>
</dbReference>
<dbReference type="CDD" id="cd03181">
    <property type="entry name" value="GST_C_EF1Bgamma_like"/>
    <property type="match status" value="1"/>
</dbReference>
<organism evidence="8 9">
    <name type="scientific">Pseudozyma flocculosa</name>
    <dbReference type="NCBI Taxonomy" id="84751"/>
    <lineage>
        <taxon>Eukaryota</taxon>
        <taxon>Fungi</taxon>
        <taxon>Dikarya</taxon>
        <taxon>Basidiomycota</taxon>
        <taxon>Ustilaginomycotina</taxon>
        <taxon>Ustilaginomycetes</taxon>
        <taxon>Ustilaginales</taxon>
        <taxon>Ustilaginaceae</taxon>
        <taxon>Pseudozyma</taxon>
    </lineage>
</organism>
<keyword evidence="1 3" id="KW-0251">Elongation factor</keyword>
<sequence length="415" mass="46475">MAPIGSLYGYPGHGKIVRALAAAKYNGVELDLVQTVPSNGDTQKPEYLADFPYGKIPAFKGTDGFKLTESRAIARYIAGLSDNSKLLGTDAKSAAEVEQWIDFADEEIWNNFVTILLLTKNILPYNKAAETKAWDSLHRASKFLEASLKKKTFLVGHRVTLADLTVASNLQSLYGMIAGQEFRSQYPNTARYYQTIAGQPTVLDLFKMEQRSENAKFVAPKKEEKPKAAPAPKKEAAKPKAKEVDDEDDEPKAAPPPKNPLDSLPKSSFILDEWKRTYSNEDTRPKALPWFFENFDYDGYSVVKLDYKYNDELTLLFMSSNLITGLHTRLEANRKYIMGTMGVFGENNNNAISGVYVVRGQNPAEVLSCAPDIESYSITPLDLKKDEDKKLFEDYMAWEAVTPDGKQWADGKIMK</sequence>
<evidence type="ECO:0000259" key="7">
    <source>
        <dbReference type="PROSITE" id="PS50405"/>
    </source>
</evidence>
<dbReference type="FunFam" id="3.30.70.1010:FF:000001">
    <property type="entry name" value="Elongation factor 1-gamma 1"/>
    <property type="match status" value="1"/>
</dbReference>
<evidence type="ECO:0000313" key="9">
    <source>
        <dbReference type="Proteomes" id="UP000323386"/>
    </source>
</evidence>
<protein>
    <submittedName>
        <fullName evidence="8">Related to translation elongation factor eEF1, gamma chain</fullName>
    </submittedName>
</protein>
<dbReference type="InterPro" id="IPR010987">
    <property type="entry name" value="Glutathione-S-Trfase_C-like"/>
</dbReference>
<accession>A0A5C3F0L7</accession>
<evidence type="ECO:0000256" key="4">
    <source>
        <dbReference type="SAM" id="MobiDB-lite"/>
    </source>
</evidence>
<dbReference type="SMART" id="SM01183">
    <property type="entry name" value="EF1G"/>
    <property type="match status" value="1"/>
</dbReference>
<dbReference type="OrthoDB" id="249703at2759"/>
<dbReference type="GO" id="GO:0003746">
    <property type="term" value="F:translation elongation factor activity"/>
    <property type="evidence" value="ECO:0007669"/>
    <property type="project" value="UniProtKB-UniRule"/>
</dbReference>
<dbReference type="InterPro" id="IPR036433">
    <property type="entry name" value="EF1B_G_C_sf"/>
</dbReference>
<keyword evidence="2 3" id="KW-0648">Protein biosynthesis</keyword>
<dbReference type="SUPFAM" id="SSF47616">
    <property type="entry name" value="GST C-terminal domain-like"/>
    <property type="match status" value="1"/>
</dbReference>
<dbReference type="AlphaFoldDB" id="A0A5C3F0L7"/>
<dbReference type="Gene3D" id="3.40.30.10">
    <property type="entry name" value="Glutaredoxin"/>
    <property type="match status" value="1"/>
</dbReference>
<dbReference type="SFLD" id="SFLDG00358">
    <property type="entry name" value="Main_(cytGST)"/>
    <property type="match status" value="1"/>
</dbReference>
<dbReference type="SFLD" id="SFLDS00019">
    <property type="entry name" value="Glutathione_Transferase_(cytos"/>
    <property type="match status" value="1"/>
</dbReference>
<feature type="domain" description="GST N-terminal" evidence="6">
    <location>
        <begin position="3"/>
        <end position="85"/>
    </location>
</feature>
<dbReference type="Pfam" id="PF00647">
    <property type="entry name" value="EF1G"/>
    <property type="match status" value="1"/>
</dbReference>
<dbReference type="InterPro" id="IPR040079">
    <property type="entry name" value="Glutathione_S-Trfase"/>
</dbReference>
<dbReference type="Pfam" id="PF00043">
    <property type="entry name" value="GST_C"/>
    <property type="match status" value="1"/>
</dbReference>
<dbReference type="PROSITE" id="PS50405">
    <property type="entry name" value="GST_CTER"/>
    <property type="match status" value="1"/>
</dbReference>
<feature type="domain" description="EF-1-gamma C-terminal" evidence="5">
    <location>
        <begin position="257"/>
        <end position="415"/>
    </location>
</feature>
<dbReference type="SUPFAM" id="SSF89942">
    <property type="entry name" value="eEF1-gamma domain"/>
    <property type="match status" value="1"/>
</dbReference>
<evidence type="ECO:0000256" key="3">
    <source>
        <dbReference type="PROSITE-ProRule" id="PRU00519"/>
    </source>
</evidence>
<dbReference type="InterPro" id="IPR036282">
    <property type="entry name" value="Glutathione-S-Trfase_C_sf"/>
</dbReference>
<feature type="domain" description="GST C-terminal" evidence="7">
    <location>
        <begin position="90"/>
        <end position="218"/>
    </location>
</feature>
<dbReference type="SUPFAM" id="SSF52833">
    <property type="entry name" value="Thioredoxin-like"/>
    <property type="match status" value="1"/>
</dbReference>
<dbReference type="InterPro" id="IPR050802">
    <property type="entry name" value="EF-GSTs"/>
</dbReference>
<dbReference type="PROSITE" id="PS50040">
    <property type="entry name" value="EF1G_C"/>
    <property type="match status" value="1"/>
</dbReference>
<dbReference type="GO" id="GO:0005634">
    <property type="term" value="C:nucleus"/>
    <property type="evidence" value="ECO:0007669"/>
    <property type="project" value="TreeGrafter"/>
</dbReference>
<dbReference type="GO" id="GO:0005737">
    <property type="term" value="C:cytoplasm"/>
    <property type="evidence" value="ECO:0007669"/>
    <property type="project" value="TreeGrafter"/>
</dbReference>
<evidence type="ECO:0000256" key="2">
    <source>
        <dbReference type="ARBA" id="ARBA00022917"/>
    </source>
</evidence>
<dbReference type="InterPro" id="IPR036249">
    <property type="entry name" value="Thioredoxin-like_sf"/>
</dbReference>
<dbReference type="Gene3D" id="3.30.70.1010">
    <property type="entry name" value="Translation elongation factor EF1B, gamma chain, conserved domain"/>
    <property type="match status" value="1"/>
</dbReference>
<dbReference type="InterPro" id="IPR001662">
    <property type="entry name" value="EF1B_G_C"/>
</dbReference>
<dbReference type="Proteomes" id="UP000323386">
    <property type="component" value="Unassembled WGS sequence"/>
</dbReference>